<dbReference type="InterPro" id="IPR006694">
    <property type="entry name" value="Fatty_acid_hydroxylase"/>
</dbReference>
<evidence type="ECO:0000256" key="1">
    <source>
        <dbReference type="ARBA" id="ARBA00004127"/>
    </source>
</evidence>
<dbReference type="EMBL" id="AP019307">
    <property type="protein sequence ID" value="BBH17598.1"/>
    <property type="molecule type" value="Genomic_DNA"/>
</dbReference>
<keyword evidence="3 7" id="KW-1133">Transmembrane helix</keyword>
<dbReference type="PANTHER" id="PTHR21624:SF1">
    <property type="entry name" value="ALKYLGLYCEROL MONOOXYGENASE"/>
    <property type="match status" value="1"/>
</dbReference>
<accession>A0A3G9J209</accession>
<evidence type="ECO:0000256" key="4">
    <source>
        <dbReference type="ARBA" id="ARBA00023002"/>
    </source>
</evidence>
<keyword evidence="2 7" id="KW-0812">Transmembrane</keyword>
<reference evidence="9 10" key="1">
    <citation type="submission" date="2018-11" db="EMBL/GenBank/DDBJ databases">
        <title>Complete genome sequence of Nocardioides baekrokdamisoli strain KCTC 39748.</title>
        <authorList>
            <person name="Kang S.W."/>
            <person name="Lee K.C."/>
            <person name="Kim K.K."/>
            <person name="Kim J.S."/>
            <person name="Kim D.S."/>
            <person name="Ko S.H."/>
            <person name="Yang S.H."/>
            <person name="Shin Y.K."/>
            <person name="Lee J.S."/>
        </authorList>
    </citation>
    <scope>NUCLEOTIDE SEQUENCE [LARGE SCALE GENOMIC DNA]</scope>
    <source>
        <strain evidence="9 10">KCTC 39748</strain>
    </source>
</reference>
<dbReference type="GO" id="GO:0005506">
    <property type="term" value="F:iron ion binding"/>
    <property type="evidence" value="ECO:0007669"/>
    <property type="project" value="InterPro"/>
</dbReference>
<comment type="subcellular location">
    <subcellularLocation>
        <location evidence="1">Endomembrane system</location>
        <topology evidence="1">Multi-pass membrane protein</topology>
    </subcellularLocation>
</comment>
<dbReference type="InterPro" id="IPR051689">
    <property type="entry name" value="Sterol_desaturase/TMEM195"/>
</dbReference>
<feature type="transmembrane region" description="Helical" evidence="7">
    <location>
        <begin position="147"/>
        <end position="173"/>
    </location>
</feature>
<proteinExistence type="predicted"/>
<evidence type="ECO:0000256" key="2">
    <source>
        <dbReference type="ARBA" id="ARBA00022692"/>
    </source>
</evidence>
<evidence type="ECO:0000256" key="7">
    <source>
        <dbReference type="SAM" id="Phobius"/>
    </source>
</evidence>
<feature type="transmembrane region" description="Helical" evidence="7">
    <location>
        <begin position="15"/>
        <end position="33"/>
    </location>
</feature>
<evidence type="ECO:0000313" key="9">
    <source>
        <dbReference type="EMBL" id="BBH17598.1"/>
    </source>
</evidence>
<dbReference type="GO" id="GO:0006643">
    <property type="term" value="P:membrane lipid metabolic process"/>
    <property type="evidence" value="ECO:0007669"/>
    <property type="project" value="TreeGrafter"/>
</dbReference>
<keyword evidence="10" id="KW-1185">Reference proteome</keyword>
<feature type="transmembrane region" description="Helical" evidence="7">
    <location>
        <begin position="91"/>
        <end position="108"/>
    </location>
</feature>
<dbReference type="GO" id="GO:0008610">
    <property type="term" value="P:lipid biosynthetic process"/>
    <property type="evidence" value="ECO:0007669"/>
    <property type="project" value="InterPro"/>
</dbReference>
<evidence type="ECO:0000313" key="10">
    <source>
        <dbReference type="Proteomes" id="UP000271573"/>
    </source>
</evidence>
<keyword evidence="4" id="KW-0560">Oxidoreductase</keyword>
<dbReference type="Pfam" id="PF04116">
    <property type="entry name" value="FA_hydroxylase"/>
    <property type="match status" value="1"/>
</dbReference>
<evidence type="ECO:0000256" key="5">
    <source>
        <dbReference type="ARBA" id="ARBA00023098"/>
    </source>
</evidence>
<evidence type="ECO:0000256" key="3">
    <source>
        <dbReference type="ARBA" id="ARBA00022989"/>
    </source>
</evidence>
<gene>
    <name evidence="9" type="ORF">Back2_18850</name>
</gene>
<dbReference type="OrthoDB" id="9770329at2"/>
<evidence type="ECO:0000256" key="6">
    <source>
        <dbReference type="ARBA" id="ARBA00023136"/>
    </source>
</evidence>
<dbReference type="AlphaFoldDB" id="A0A3G9J209"/>
<protein>
    <submittedName>
        <fullName evidence="9">C-5 sterol desaturase</fullName>
    </submittedName>
</protein>
<name>A0A3G9J209_9ACTN</name>
<keyword evidence="5" id="KW-0443">Lipid metabolism</keyword>
<keyword evidence="6 7" id="KW-0472">Membrane</keyword>
<organism evidence="9 10">
    <name type="scientific">Nocardioides baekrokdamisoli</name>
    <dbReference type="NCBI Taxonomy" id="1804624"/>
    <lineage>
        <taxon>Bacteria</taxon>
        <taxon>Bacillati</taxon>
        <taxon>Actinomycetota</taxon>
        <taxon>Actinomycetes</taxon>
        <taxon>Propionibacteriales</taxon>
        <taxon>Nocardioidaceae</taxon>
        <taxon>Nocardioides</taxon>
    </lineage>
</organism>
<dbReference type="Proteomes" id="UP000271573">
    <property type="component" value="Chromosome"/>
</dbReference>
<feature type="domain" description="Fatty acid hydroxylase" evidence="8">
    <location>
        <begin position="94"/>
        <end position="227"/>
    </location>
</feature>
<dbReference type="KEGG" id="nbe:Back2_18850"/>
<sequence>MNDLTHLLSPWSNPVTYAIPFFLLFVGIELAALKFLDHDDVTGYEPKDTRASLLMGLGSIVTTVMVKVLAFVAFIGIYLYVAPWHLPMNHWWSWVIAVLAVDLTFYWTHRFLHRARVGWAAHQAHHSSEYMNFGTALRQKWNPWFDVIFWLPLPLIGIPPWAIFAVFSFNLIYQFTTHTELVDKLWPPIEFVMNTPSHHRVHHGSDELYLDKNYAGIFIIWDRMFGTFQKEIQRPKYGLTTPIGTYNVWKLQYGHYADLWVDVRNARSFKEKMQYLFKPPGWAPADLVGERATSGVDGAGAVPAPTR</sequence>
<evidence type="ECO:0000259" key="8">
    <source>
        <dbReference type="Pfam" id="PF04116"/>
    </source>
</evidence>
<dbReference type="GO" id="GO:0012505">
    <property type="term" value="C:endomembrane system"/>
    <property type="evidence" value="ECO:0007669"/>
    <property type="project" value="UniProtKB-SubCell"/>
</dbReference>
<dbReference type="PANTHER" id="PTHR21624">
    <property type="entry name" value="STEROL DESATURASE-RELATED PROTEIN"/>
    <property type="match status" value="1"/>
</dbReference>
<dbReference type="GO" id="GO:0016020">
    <property type="term" value="C:membrane"/>
    <property type="evidence" value="ECO:0007669"/>
    <property type="project" value="GOC"/>
</dbReference>
<dbReference type="GO" id="GO:0050479">
    <property type="term" value="F:glyceryl-ether monooxygenase activity"/>
    <property type="evidence" value="ECO:0007669"/>
    <property type="project" value="TreeGrafter"/>
</dbReference>
<feature type="transmembrane region" description="Helical" evidence="7">
    <location>
        <begin position="53"/>
        <end position="79"/>
    </location>
</feature>